<organism evidence="1 2">
    <name type="scientific">Corynebacterium marinum DSM 44953</name>
    <dbReference type="NCBI Taxonomy" id="1224162"/>
    <lineage>
        <taxon>Bacteria</taxon>
        <taxon>Bacillati</taxon>
        <taxon>Actinomycetota</taxon>
        <taxon>Actinomycetes</taxon>
        <taxon>Mycobacteriales</taxon>
        <taxon>Corynebacteriaceae</taxon>
        <taxon>Corynebacterium</taxon>
    </lineage>
</organism>
<dbReference type="KEGG" id="cmq:B840_04375"/>
<reference evidence="1 2" key="1">
    <citation type="submission" date="2014-05" db="EMBL/GenBank/DDBJ databases">
        <title>Complete genome sequence of Corynebacterium marinum DSM 44953.</title>
        <authorList>
            <person name="Schaffert L."/>
            <person name="Albersmeier A."/>
            <person name="Kalinowski J."/>
            <person name="Ruckert C."/>
        </authorList>
    </citation>
    <scope>NUCLEOTIDE SEQUENCE [LARGE SCALE GENOMIC DNA]</scope>
    <source>
        <strain evidence="1 2">DSM 44953</strain>
    </source>
</reference>
<dbReference type="EMBL" id="CP007790">
    <property type="protein sequence ID" value="AJK68494.1"/>
    <property type="molecule type" value="Genomic_DNA"/>
</dbReference>
<sequence>MTASSTARVRCDRPGRYARLLAGRFTHAAHTEWDSGSGRGHMLFTWGHEGEVAMIAGDGVLLLQLECPAEELDQFEAMIGGGLAEIARGTGLEVAWKRTGGQDGTRWVADRDGEPGALG</sequence>
<accession>A0A0B6TQG4</accession>
<dbReference type="AlphaFoldDB" id="A0A0B6TQG4"/>
<keyword evidence="2" id="KW-1185">Reference proteome</keyword>
<dbReference type="InterPro" id="IPR014543">
    <property type="entry name" value="UCP028291"/>
</dbReference>
<evidence type="ECO:0000313" key="2">
    <source>
        <dbReference type="Proteomes" id="UP000031928"/>
    </source>
</evidence>
<dbReference type="HOGENOM" id="CLU_127482_0_1_11"/>
<name>A0A0B6TQG4_9CORY</name>
<dbReference type="Gene3D" id="3.30.310.50">
    <property type="entry name" value="Alpha-D-phosphohexomutase, C-terminal domain"/>
    <property type="match status" value="1"/>
</dbReference>
<evidence type="ECO:0000313" key="1">
    <source>
        <dbReference type="EMBL" id="AJK68494.1"/>
    </source>
</evidence>
<protein>
    <recommendedName>
        <fullName evidence="3">DUF2218 domain-containing protein</fullName>
    </recommendedName>
</protein>
<dbReference type="OrthoDB" id="9806511at2"/>
<evidence type="ECO:0008006" key="3">
    <source>
        <dbReference type="Google" id="ProtNLM"/>
    </source>
</evidence>
<gene>
    <name evidence="1" type="ORF">B840_04375</name>
</gene>
<dbReference type="RefSeq" id="WP_042621117.1">
    <property type="nucleotide sequence ID" value="NZ_CP007790.1"/>
</dbReference>
<dbReference type="Proteomes" id="UP000031928">
    <property type="component" value="Chromosome"/>
</dbReference>
<dbReference type="Pfam" id="PF09981">
    <property type="entry name" value="DUF2218"/>
    <property type="match status" value="1"/>
</dbReference>
<dbReference type="STRING" id="1224162.B840_04375"/>
<proteinExistence type="predicted"/>